<organism evidence="1 2">
    <name type="scientific">Amycolatopsis umgeniensis</name>
    <dbReference type="NCBI Taxonomy" id="336628"/>
    <lineage>
        <taxon>Bacteria</taxon>
        <taxon>Bacillati</taxon>
        <taxon>Actinomycetota</taxon>
        <taxon>Actinomycetes</taxon>
        <taxon>Pseudonocardiales</taxon>
        <taxon>Pseudonocardiaceae</taxon>
        <taxon>Amycolatopsis</taxon>
    </lineage>
</organism>
<keyword evidence="2" id="KW-1185">Reference proteome</keyword>
<sequence length="141" mass="14868">MPTTPRSLVGGRDEITALLALVRAAERGEGGVLVLRGEPGIGESALLEHVEHAALHQLCLPVLAQLDTLSAHLRPLDHAGDAQAAVRARAVLDKAQGHGGIHFAGHYLQDIDSQESALTSAIATVRHLAPESPRLENLVHS</sequence>
<accession>A0A841BC62</accession>
<evidence type="ECO:0000313" key="2">
    <source>
        <dbReference type="Proteomes" id="UP000580861"/>
    </source>
</evidence>
<dbReference type="EMBL" id="JACHMX010000001">
    <property type="protein sequence ID" value="MBB5857596.1"/>
    <property type="molecule type" value="Genomic_DNA"/>
</dbReference>
<dbReference type="RefSeq" id="WP_246480931.1">
    <property type="nucleotide sequence ID" value="NZ_JACHMX010000001.1"/>
</dbReference>
<reference evidence="1 2" key="1">
    <citation type="submission" date="2020-08" db="EMBL/GenBank/DDBJ databases">
        <title>Sequencing the genomes of 1000 actinobacteria strains.</title>
        <authorList>
            <person name="Klenk H.-P."/>
        </authorList>
    </citation>
    <scope>NUCLEOTIDE SEQUENCE [LARGE SCALE GENOMIC DNA]</scope>
    <source>
        <strain evidence="1 2">DSM 45272</strain>
    </source>
</reference>
<dbReference type="Proteomes" id="UP000580861">
    <property type="component" value="Unassembled WGS sequence"/>
</dbReference>
<comment type="caution">
    <text evidence="1">The sequence shown here is derived from an EMBL/GenBank/DDBJ whole genome shotgun (WGS) entry which is preliminary data.</text>
</comment>
<evidence type="ECO:0000313" key="1">
    <source>
        <dbReference type="EMBL" id="MBB5857596.1"/>
    </source>
</evidence>
<proteinExistence type="predicted"/>
<evidence type="ECO:0008006" key="3">
    <source>
        <dbReference type="Google" id="ProtNLM"/>
    </source>
</evidence>
<gene>
    <name evidence="1" type="ORF">HDA45_007683</name>
</gene>
<dbReference type="AlphaFoldDB" id="A0A841BC62"/>
<name>A0A841BC62_9PSEU</name>
<protein>
    <recommendedName>
        <fullName evidence="3">Orc1-like AAA ATPase domain-containing protein</fullName>
    </recommendedName>
</protein>